<dbReference type="RefSeq" id="WP_113919553.1">
    <property type="nucleotide sequence ID" value="NZ_QNRX01000002.1"/>
</dbReference>
<evidence type="ECO:0000256" key="3">
    <source>
        <dbReference type="ARBA" id="ARBA00048782"/>
    </source>
</evidence>
<dbReference type="GO" id="GO:0034599">
    <property type="term" value="P:cellular response to oxidative stress"/>
    <property type="evidence" value="ECO:0007669"/>
    <property type="project" value="TreeGrafter"/>
</dbReference>
<dbReference type="Gene3D" id="3.30.1060.10">
    <property type="entry name" value="Peptide methionine sulphoxide reductase MsrA"/>
    <property type="match status" value="1"/>
</dbReference>
<feature type="active site" evidence="4">
    <location>
        <position position="10"/>
    </location>
</feature>
<evidence type="ECO:0000256" key="2">
    <source>
        <dbReference type="ARBA" id="ARBA00047806"/>
    </source>
</evidence>
<gene>
    <name evidence="4" type="primary">msrA</name>
    <name evidence="6" type="ORF">DES36_102124</name>
</gene>
<reference evidence="6 7" key="1">
    <citation type="submission" date="2018-06" db="EMBL/GenBank/DDBJ databases">
        <title>Genomic Encyclopedia of Type Strains, Phase IV (KMG-IV): sequencing the most valuable type-strain genomes for metagenomic binning, comparative biology and taxonomic classification.</title>
        <authorList>
            <person name="Goeker M."/>
        </authorList>
    </citation>
    <scope>NUCLEOTIDE SEQUENCE [LARGE SCALE GENOMIC DNA]</scope>
    <source>
        <strain evidence="6 7">DSM 22112</strain>
    </source>
</reference>
<evidence type="ECO:0000313" key="6">
    <source>
        <dbReference type="EMBL" id="RBP68982.1"/>
    </source>
</evidence>
<keyword evidence="7" id="KW-1185">Reference proteome</keyword>
<dbReference type="InterPro" id="IPR050162">
    <property type="entry name" value="MsrA_MetSO_reductase"/>
</dbReference>
<dbReference type="EC" id="1.8.4.11" evidence="4"/>
<evidence type="ECO:0000256" key="1">
    <source>
        <dbReference type="ARBA" id="ARBA00023002"/>
    </source>
</evidence>
<dbReference type="NCBIfam" id="TIGR00401">
    <property type="entry name" value="msrA"/>
    <property type="match status" value="1"/>
</dbReference>
<comment type="function">
    <text evidence="4">Has an important function as a repair enzyme for proteins that have been inactivated by oxidation. Catalyzes the reversible oxidation-reduction of methionine sulfoxide in proteins to methionine.</text>
</comment>
<protein>
    <recommendedName>
        <fullName evidence="4">Peptide methionine sulfoxide reductase MsrA</fullName>
        <shortName evidence="4">Protein-methionine-S-oxide reductase</shortName>
        <ecNumber evidence="4">1.8.4.11</ecNumber>
    </recommendedName>
    <alternativeName>
        <fullName evidence="4">Peptide-methionine (S)-S-oxide reductase</fullName>
        <shortName evidence="4">Peptide Met(O) reductase</shortName>
    </alternativeName>
</protein>
<feature type="domain" description="Peptide methionine sulphoxide reductase MsrA" evidence="5">
    <location>
        <begin position="4"/>
        <end position="153"/>
    </location>
</feature>
<dbReference type="GO" id="GO:0005737">
    <property type="term" value="C:cytoplasm"/>
    <property type="evidence" value="ECO:0007669"/>
    <property type="project" value="TreeGrafter"/>
</dbReference>
<dbReference type="SUPFAM" id="SSF55068">
    <property type="entry name" value="Peptide methionine sulfoxide reductase"/>
    <property type="match status" value="1"/>
</dbReference>
<dbReference type="EMBL" id="QNRX01000002">
    <property type="protein sequence ID" value="RBP68982.1"/>
    <property type="molecule type" value="Genomic_DNA"/>
</dbReference>
<dbReference type="InterPro" id="IPR036509">
    <property type="entry name" value="Met_Sox_Rdtase_MsrA_sf"/>
</dbReference>
<proteinExistence type="inferred from homology"/>
<evidence type="ECO:0000256" key="4">
    <source>
        <dbReference type="HAMAP-Rule" id="MF_01401"/>
    </source>
</evidence>
<name>A0A366IEX4_9FIRM</name>
<dbReference type="PANTHER" id="PTHR42799">
    <property type="entry name" value="MITOCHONDRIAL PEPTIDE METHIONINE SULFOXIDE REDUCTASE"/>
    <property type="match status" value="1"/>
</dbReference>
<comment type="catalytic activity">
    <reaction evidence="3 4">
        <text>[thioredoxin]-disulfide + L-methionine + H2O = L-methionine (S)-S-oxide + [thioredoxin]-dithiol</text>
        <dbReference type="Rhea" id="RHEA:19993"/>
        <dbReference type="Rhea" id="RHEA-COMP:10698"/>
        <dbReference type="Rhea" id="RHEA-COMP:10700"/>
        <dbReference type="ChEBI" id="CHEBI:15377"/>
        <dbReference type="ChEBI" id="CHEBI:29950"/>
        <dbReference type="ChEBI" id="CHEBI:50058"/>
        <dbReference type="ChEBI" id="CHEBI:57844"/>
        <dbReference type="ChEBI" id="CHEBI:58772"/>
        <dbReference type="EC" id="1.8.4.11"/>
    </reaction>
</comment>
<comment type="catalytic activity">
    <reaction evidence="2 4">
        <text>L-methionyl-[protein] + [thioredoxin]-disulfide + H2O = L-methionyl-(S)-S-oxide-[protein] + [thioredoxin]-dithiol</text>
        <dbReference type="Rhea" id="RHEA:14217"/>
        <dbReference type="Rhea" id="RHEA-COMP:10698"/>
        <dbReference type="Rhea" id="RHEA-COMP:10700"/>
        <dbReference type="Rhea" id="RHEA-COMP:12313"/>
        <dbReference type="Rhea" id="RHEA-COMP:12315"/>
        <dbReference type="ChEBI" id="CHEBI:15377"/>
        <dbReference type="ChEBI" id="CHEBI:16044"/>
        <dbReference type="ChEBI" id="CHEBI:29950"/>
        <dbReference type="ChEBI" id="CHEBI:44120"/>
        <dbReference type="ChEBI" id="CHEBI:50058"/>
        <dbReference type="EC" id="1.8.4.11"/>
    </reaction>
</comment>
<dbReference type="GO" id="GO:0008113">
    <property type="term" value="F:peptide-methionine (S)-S-oxide reductase activity"/>
    <property type="evidence" value="ECO:0007669"/>
    <property type="project" value="UniProtKB-UniRule"/>
</dbReference>
<dbReference type="PANTHER" id="PTHR42799:SF2">
    <property type="entry name" value="MITOCHONDRIAL PEPTIDE METHIONINE SULFOXIDE REDUCTASE"/>
    <property type="match status" value="1"/>
</dbReference>
<dbReference type="OrthoDB" id="4174719at2"/>
<comment type="caution">
    <text evidence="6">The sequence shown here is derived from an EMBL/GenBank/DDBJ whole genome shotgun (WGS) entry which is preliminary data.</text>
</comment>
<dbReference type="HAMAP" id="MF_01401">
    <property type="entry name" value="MsrA"/>
    <property type="match status" value="1"/>
</dbReference>
<dbReference type="InterPro" id="IPR002569">
    <property type="entry name" value="Met_Sox_Rdtase_MsrA_dom"/>
</dbReference>
<keyword evidence="1 4" id="KW-0560">Oxidoreductase</keyword>
<dbReference type="Pfam" id="PF01625">
    <property type="entry name" value="PMSR"/>
    <property type="match status" value="1"/>
</dbReference>
<dbReference type="AlphaFoldDB" id="A0A366IEX4"/>
<comment type="similarity">
    <text evidence="4">Belongs to the MsrA Met sulfoxide reductase family.</text>
</comment>
<sequence>MKSIVLAGGCFWGVQAYFQRLDGVEMTKSGYANGTTLHPTYEEVCIGNTNHTEAVMIQYNEDKIHLENILDKFWAIIDPTLSNRQGNDIGTQYRTGIYYLDEEDLETILDSRSQLQSTLSKPIVTEIKPLEKFFEAEEYHQDYLKKNPNGYCHINLNQ</sequence>
<evidence type="ECO:0000259" key="5">
    <source>
        <dbReference type="Pfam" id="PF01625"/>
    </source>
</evidence>
<organism evidence="6 7">
    <name type="scientific">Alkalibaculum bacchi</name>
    <dbReference type="NCBI Taxonomy" id="645887"/>
    <lineage>
        <taxon>Bacteria</taxon>
        <taxon>Bacillati</taxon>
        <taxon>Bacillota</taxon>
        <taxon>Clostridia</taxon>
        <taxon>Eubacteriales</taxon>
        <taxon>Eubacteriaceae</taxon>
        <taxon>Alkalibaculum</taxon>
    </lineage>
</organism>
<evidence type="ECO:0000313" key="7">
    <source>
        <dbReference type="Proteomes" id="UP000253490"/>
    </source>
</evidence>
<dbReference type="GO" id="GO:0033744">
    <property type="term" value="F:L-methionine:thioredoxin-disulfide S-oxidoreductase activity"/>
    <property type="evidence" value="ECO:0007669"/>
    <property type="project" value="RHEA"/>
</dbReference>
<dbReference type="Proteomes" id="UP000253490">
    <property type="component" value="Unassembled WGS sequence"/>
</dbReference>
<accession>A0A366IEX4</accession>